<dbReference type="NCBIfam" id="TIGR02937">
    <property type="entry name" value="sigma70-ECF"/>
    <property type="match status" value="1"/>
</dbReference>
<dbReference type="EMBL" id="JAGTAR010000023">
    <property type="protein sequence ID" value="MBR8536831.1"/>
    <property type="molecule type" value="Genomic_DNA"/>
</dbReference>
<dbReference type="PANTHER" id="PTHR43133:SF8">
    <property type="entry name" value="RNA POLYMERASE SIGMA FACTOR HI_1459-RELATED"/>
    <property type="match status" value="1"/>
</dbReference>
<keyword evidence="5" id="KW-0804">Transcription</keyword>
<dbReference type="Proteomes" id="UP000679220">
    <property type="component" value="Unassembled WGS sequence"/>
</dbReference>
<sequence length="161" mass="19331">MTVEEFNQAVNQYSDSVYRFILKNIKDEDKAKDIIQDTYEKLWKKHDEVNFLKVKSYLFSAAYHTLIDLTRREKKQAQWDDVDFKNHSHTDGYTDLNEVLHQAVERLPETQRMVVMMRDYEGYSYKEISEITKLSEAQVKVYIFRARKFLKEYIGNIEVLV</sequence>
<dbReference type="InterPro" id="IPR007627">
    <property type="entry name" value="RNA_pol_sigma70_r2"/>
</dbReference>
<protein>
    <submittedName>
        <fullName evidence="8">RNA polymerase sigma factor</fullName>
    </submittedName>
</protein>
<evidence type="ECO:0000259" key="7">
    <source>
        <dbReference type="Pfam" id="PF08281"/>
    </source>
</evidence>
<reference evidence="8" key="1">
    <citation type="journal article" date="2018" name="Int. J. Syst. Evol. Microbiol.">
        <title>Carboxylicivirga sediminis sp. nov., isolated from coastal sediment.</title>
        <authorList>
            <person name="Wang F.Q."/>
            <person name="Ren L.H."/>
            <person name="Zou R.J."/>
            <person name="Sun Y.Z."/>
            <person name="Liu X.J."/>
            <person name="Jiang F."/>
            <person name="Liu L.J."/>
        </authorList>
    </citation>
    <scope>NUCLEOTIDE SEQUENCE</scope>
    <source>
        <strain evidence="8">JR1</strain>
    </source>
</reference>
<feature type="domain" description="RNA polymerase sigma-70 region 2" evidence="6">
    <location>
        <begin position="10"/>
        <end position="75"/>
    </location>
</feature>
<comment type="similarity">
    <text evidence="1">Belongs to the sigma-70 factor family. ECF subfamily.</text>
</comment>
<dbReference type="InterPro" id="IPR013325">
    <property type="entry name" value="RNA_pol_sigma_r2"/>
</dbReference>
<feature type="domain" description="RNA polymerase sigma factor 70 region 4 type 2" evidence="7">
    <location>
        <begin position="99"/>
        <end position="150"/>
    </location>
</feature>
<dbReference type="RefSeq" id="WP_212191859.1">
    <property type="nucleotide sequence ID" value="NZ_JAGTAR010000023.1"/>
</dbReference>
<reference evidence="8" key="2">
    <citation type="submission" date="2021-04" db="EMBL/GenBank/DDBJ databases">
        <authorList>
            <person name="Zhang T."/>
            <person name="Zhang Y."/>
            <person name="Lu D."/>
            <person name="Zuo D."/>
            <person name="Du Z."/>
        </authorList>
    </citation>
    <scope>NUCLEOTIDE SEQUENCE</scope>
    <source>
        <strain evidence="8">JR1</strain>
    </source>
</reference>
<dbReference type="GO" id="GO:0003677">
    <property type="term" value="F:DNA binding"/>
    <property type="evidence" value="ECO:0007669"/>
    <property type="project" value="UniProtKB-KW"/>
</dbReference>
<organism evidence="8 9">
    <name type="scientific">Carboxylicivirga sediminis</name>
    <dbReference type="NCBI Taxonomy" id="2006564"/>
    <lineage>
        <taxon>Bacteria</taxon>
        <taxon>Pseudomonadati</taxon>
        <taxon>Bacteroidota</taxon>
        <taxon>Bacteroidia</taxon>
        <taxon>Marinilabiliales</taxon>
        <taxon>Marinilabiliaceae</taxon>
        <taxon>Carboxylicivirga</taxon>
    </lineage>
</organism>
<evidence type="ECO:0000313" key="8">
    <source>
        <dbReference type="EMBL" id="MBR8536831.1"/>
    </source>
</evidence>
<dbReference type="Pfam" id="PF08281">
    <property type="entry name" value="Sigma70_r4_2"/>
    <property type="match status" value="1"/>
</dbReference>
<dbReference type="InterPro" id="IPR036388">
    <property type="entry name" value="WH-like_DNA-bd_sf"/>
</dbReference>
<evidence type="ECO:0000256" key="4">
    <source>
        <dbReference type="ARBA" id="ARBA00023125"/>
    </source>
</evidence>
<accession>A0A941F4U3</accession>
<keyword evidence="2" id="KW-0805">Transcription regulation</keyword>
<dbReference type="InterPro" id="IPR014284">
    <property type="entry name" value="RNA_pol_sigma-70_dom"/>
</dbReference>
<name>A0A941F4U3_9BACT</name>
<evidence type="ECO:0000256" key="5">
    <source>
        <dbReference type="ARBA" id="ARBA00023163"/>
    </source>
</evidence>
<dbReference type="InterPro" id="IPR013324">
    <property type="entry name" value="RNA_pol_sigma_r3/r4-like"/>
</dbReference>
<evidence type="ECO:0000256" key="2">
    <source>
        <dbReference type="ARBA" id="ARBA00023015"/>
    </source>
</evidence>
<evidence type="ECO:0000256" key="1">
    <source>
        <dbReference type="ARBA" id="ARBA00010641"/>
    </source>
</evidence>
<evidence type="ECO:0000259" key="6">
    <source>
        <dbReference type="Pfam" id="PF04542"/>
    </source>
</evidence>
<dbReference type="SUPFAM" id="SSF88946">
    <property type="entry name" value="Sigma2 domain of RNA polymerase sigma factors"/>
    <property type="match status" value="1"/>
</dbReference>
<dbReference type="InterPro" id="IPR039425">
    <property type="entry name" value="RNA_pol_sigma-70-like"/>
</dbReference>
<dbReference type="AlphaFoldDB" id="A0A941F4U3"/>
<keyword evidence="9" id="KW-1185">Reference proteome</keyword>
<dbReference type="GO" id="GO:0006352">
    <property type="term" value="P:DNA-templated transcription initiation"/>
    <property type="evidence" value="ECO:0007669"/>
    <property type="project" value="InterPro"/>
</dbReference>
<evidence type="ECO:0000256" key="3">
    <source>
        <dbReference type="ARBA" id="ARBA00023082"/>
    </source>
</evidence>
<gene>
    <name evidence="8" type="ORF">KDU71_14750</name>
</gene>
<dbReference type="GO" id="GO:0016987">
    <property type="term" value="F:sigma factor activity"/>
    <property type="evidence" value="ECO:0007669"/>
    <property type="project" value="UniProtKB-KW"/>
</dbReference>
<dbReference type="Gene3D" id="1.10.10.10">
    <property type="entry name" value="Winged helix-like DNA-binding domain superfamily/Winged helix DNA-binding domain"/>
    <property type="match status" value="1"/>
</dbReference>
<dbReference type="CDD" id="cd06171">
    <property type="entry name" value="Sigma70_r4"/>
    <property type="match status" value="1"/>
</dbReference>
<dbReference type="InterPro" id="IPR013249">
    <property type="entry name" value="RNA_pol_sigma70_r4_t2"/>
</dbReference>
<dbReference type="PANTHER" id="PTHR43133">
    <property type="entry name" value="RNA POLYMERASE ECF-TYPE SIGMA FACTO"/>
    <property type="match status" value="1"/>
</dbReference>
<evidence type="ECO:0000313" key="9">
    <source>
        <dbReference type="Proteomes" id="UP000679220"/>
    </source>
</evidence>
<keyword evidence="3" id="KW-0731">Sigma factor</keyword>
<dbReference type="Pfam" id="PF04542">
    <property type="entry name" value="Sigma70_r2"/>
    <property type="match status" value="1"/>
</dbReference>
<dbReference type="Gene3D" id="1.10.1740.10">
    <property type="match status" value="1"/>
</dbReference>
<proteinExistence type="inferred from homology"/>
<comment type="caution">
    <text evidence="8">The sequence shown here is derived from an EMBL/GenBank/DDBJ whole genome shotgun (WGS) entry which is preliminary data.</text>
</comment>
<dbReference type="SUPFAM" id="SSF88659">
    <property type="entry name" value="Sigma3 and sigma4 domains of RNA polymerase sigma factors"/>
    <property type="match status" value="1"/>
</dbReference>
<keyword evidence="4" id="KW-0238">DNA-binding</keyword>